<reference evidence="2" key="1">
    <citation type="submission" date="2023-11" db="EMBL/GenBank/DDBJ databases">
        <authorList>
            <person name="Alioto T."/>
            <person name="Alioto T."/>
            <person name="Gomez Garrido J."/>
        </authorList>
    </citation>
    <scope>NUCLEOTIDE SEQUENCE</scope>
</reference>
<dbReference type="PANTHER" id="PTHR38790">
    <property type="entry name" value="2EXR DOMAIN-CONTAINING PROTEIN-RELATED"/>
    <property type="match status" value="1"/>
</dbReference>
<feature type="compositionally biased region" description="Polar residues" evidence="1">
    <location>
        <begin position="16"/>
        <end position="25"/>
    </location>
</feature>
<dbReference type="Proteomes" id="UP001296104">
    <property type="component" value="Unassembled WGS sequence"/>
</dbReference>
<dbReference type="AlphaFoldDB" id="A0AAI8YUX7"/>
<accession>A0AAI8YUX7</accession>
<keyword evidence="3" id="KW-1185">Reference proteome</keyword>
<dbReference type="EMBL" id="CAVMBE010000010">
    <property type="protein sequence ID" value="CAK3900281.1"/>
    <property type="molecule type" value="Genomic_DNA"/>
</dbReference>
<name>A0AAI8YUX7_9PEZI</name>
<evidence type="ECO:0000313" key="3">
    <source>
        <dbReference type="Proteomes" id="UP001296104"/>
    </source>
</evidence>
<gene>
    <name evidence="2" type="ORF">LECACI_7A002447</name>
</gene>
<evidence type="ECO:0000256" key="1">
    <source>
        <dbReference type="SAM" id="MobiDB-lite"/>
    </source>
</evidence>
<feature type="region of interest" description="Disordered" evidence="1">
    <location>
        <begin position="1"/>
        <end position="30"/>
    </location>
</feature>
<evidence type="ECO:0000313" key="2">
    <source>
        <dbReference type="EMBL" id="CAK3900281.1"/>
    </source>
</evidence>
<sequence>MESQPPLQPSLAPRSPANSTTAKTEQPQDLKQEISTIVEPYRHLREKPPFSTAELIVIAVVCFSGHPAGATAHDLLHYIIHEFRYFTDKLIEAYTSKEFDRIFEAIGKQDEYLGDIVEGFWRALGDYEVPLTVNRYQDGGEHSYRYTVKLSEARVFLRNILEPVRKGVFDFMELPSEIRNTICEYILELPGKDGLTIVYQRNEPSYFWRDWNCMFLVGMRANGSTARISPGHSPTTRLGNPNDGTIGICAPAMKDLLAILSVCKQIYREVMSMFYRLNHVRFHGLGAIEMFLLKGPSTRLQHLTSVGITLNTPGDFTTFPATVQKLASLSHLRELTIGMYSEPEWLDMFPSDRRSLGWRIKRKFRTFDDIPGMLDLAELVSNLQVSQHRVHIQGNCGNFRAFMAAQMAVLQAQVGGTATEKRARAKKAAAKAKKNGA</sequence>
<protein>
    <submittedName>
        <fullName evidence="2">Uncharacterized protein</fullName>
    </submittedName>
</protein>
<proteinExistence type="predicted"/>
<organism evidence="2 3">
    <name type="scientific">Lecanosticta acicola</name>
    <dbReference type="NCBI Taxonomy" id="111012"/>
    <lineage>
        <taxon>Eukaryota</taxon>
        <taxon>Fungi</taxon>
        <taxon>Dikarya</taxon>
        <taxon>Ascomycota</taxon>
        <taxon>Pezizomycotina</taxon>
        <taxon>Dothideomycetes</taxon>
        <taxon>Dothideomycetidae</taxon>
        <taxon>Mycosphaerellales</taxon>
        <taxon>Mycosphaerellaceae</taxon>
        <taxon>Lecanosticta</taxon>
    </lineage>
</organism>
<comment type="caution">
    <text evidence="2">The sequence shown here is derived from an EMBL/GenBank/DDBJ whole genome shotgun (WGS) entry which is preliminary data.</text>
</comment>